<comment type="caution">
    <text evidence="2">The sequence shown here is derived from an EMBL/GenBank/DDBJ whole genome shotgun (WGS) entry which is preliminary data.</text>
</comment>
<gene>
    <name evidence="2" type="ORF">AAF712_016753</name>
</gene>
<accession>A0ABR2Z721</accession>
<sequence>HTIGIDNSQGLAKNDRLKFASNEPSTYISGSKRLKQQFSGLFQRGQRSSSRKKTDRFTAASGIIEFDDDDDFVPGCMPRGLKKKKSLPFARSTVPINKKVEKKPLPTRPSSHPKPPSHSRKLSASSRKTRLKIAVAANTSAARPSTSSSATDESLPILTPDTPAIQETQFLYLQSTPRPTNVTPPPVLPSPGLSKDDAHEWHTHLMLQLEQGPSPTPEIVGSRSKEVRRSRSFPEFRNSVSSWELDEMAPMFEIPGVNAPGWYTRFGDADGSAGSWDYGYEENREDLGQVFSSRSLEEDAESVYRACEAMGGTGIVF</sequence>
<name>A0ABR2Z721_9AGAR</name>
<organism evidence="2 3">
    <name type="scientific">Marasmius tenuissimus</name>
    <dbReference type="NCBI Taxonomy" id="585030"/>
    <lineage>
        <taxon>Eukaryota</taxon>
        <taxon>Fungi</taxon>
        <taxon>Dikarya</taxon>
        <taxon>Basidiomycota</taxon>
        <taxon>Agaricomycotina</taxon>
        <taxon>Agaricomycetes</taxon>
        <taxon>Agaricomycetidae</taxon>
        <taxon>Agaricales</taxon>
        <taxon>Marasmiineae</taxon>
        <taxon>Marasmiaceae</taxon>
        <taxon>Marasmius</taxon>
    </lineage>
</organism>
<feature type="compositionally biased region" description="Basic residues" evidence="1">
    <location>
        <begin position="115"/>
        <end position="131"/>
    </location>
</feature>
<feature type="region of interest" description="Disordered" evidence="1">
    <location>
        <begin position="79"/>
        <end position="158"/>
    </location>
</feature>
<evidence type="ECO:0000256" key="1">
    <source>
        <dbReference type="SAM" id="MobiDB-lite"/>
    </source>
</evidence>
<reference evidence="2 3" key="1">
    <citation type="submission" date="2024-05" db="EMBL/GenBank/DDBJ databases">
        <title>A draft genome resource for the thread blight pathogen Marasmius tenuissimus strain MS-2.</title>
        <authorList>
            <person name="Yulfo-Soto G.E."/>
            <person name="Baruah I.K."/>
            <person name="Amoako-Attah I."/>
            <person name="Bukari Y."/>
            <person name="Meinhardt L.W."/>
            <person name="Bailey B.A."/>
            <person name="Cohen S.P."/>
        </authorList>
    </citation>
    <scope>NUCLEOTIDE SEQUENCE [LARGE SCALE GENOMIC DNA]</scope>
    <source>
        <strain evidence="2 3">MS-2</strain>
    </source>
</reference>
<feature type="non-terminal residue" evidence="2">
    <location>
        <position position="1"/>
    </location>
</feature>
<dbReference type="EMBL" id="JBBXMP010001144">
    <property type="protein sequence ID" value="KAL0056641.1"/>
    <property type="molecule type" value="Genomic_DNA"/>
</dbReference>
<dbReference type="Proteomes" id="UP001437256">
    <property type="component" value="Unassembled WGS sequence"/>
</dbReference>
<protein>
    <submittedName>
        <fullName evidence="2">Uncharacterized protein</fullName>
    </submittedName>
</protein>
<feature type="compositionally biased region" description="Low complexity" evidence="1">
    <location>
        <begin position="136"/>
        <end position="151"/>
    </location>
</feature>
<proteinExistence type="predicted"/>
<keyword evidence="3" id="KW-1185">Reference proteome</keyword>
<evidence type="ECO:0000313" key="3">
    <source>
        <dbReference type="Proteomes" id="UP001437256"/>
    </source>
</evidence>
<evidence type="ECO:0000313" key="2">
    <source>
        <dbReference type="EMBL" id="KAL0056641.1"/>
    </source>
</evidence>